<accession>L1KWS1</accession>
<proteinExistence type="predicted"/>
<name>L1KWS1_9ACTN</name>
<protein>
    <submittedName>
        <fullName evidence="1">Uncharacterized protein</fullName>
    </submittedName>
</protein>
<gene>
    <name evidence="1" type="ORF">STRIP9103_07186</name>
</gene>
<reference evidence="1 2" key="1">
    <citation type="submission" date="2012-11" db="EMBL/GenBank/DDBJ databases">
        <authorList>
            <person name="Huguet-Tapia J.C."/>
            <person name="Durkin A.S."/>
            <person name="Pettis G.S."/>
            <person name="Badger J.H."/>
        </authorList>
    </citation>
    <scope>NUCLEOTIDE SEQUENCE [LARGE SCALE GENOMIC DNA]</scope>
    <source>
        <strain evidence="1 2">91-03</strain>
    </source>
</reference>
<keyword evidence="2" id="KW-1185">Reference proteome</keyword>
<comment type="caution">
    <text evidence="1">The sequence shown here is derived from an EMBL/GenBank/DDBJ whole genome shotgun (WGS) entry which is preliminary data.</text>
</comment>
<feature type="non-terminal residue" evidence="1">
    <location>
        <position position="10"/>
    </location>
</feature>
<organism evidence="1 2">
    <name type="scientific">Streptomyces ipomoeae 91-03</name>
    <dbReference type="NCBI Taxonomy" id="698759"/>
    <lineage>
        <taxon>Bacteria</taxon>
        <taxon>Bacillati</taxon>
        <taxon>Actinomycetota</taxon>
        <taxon>Actinomycetes</taxon>
        <taxon>Kitasatosporales</taxon>
        <taxon>Streptomycetaceae</taxon>
        <taxon>Streptomyces</taxon>
    </lineage>
</organism>
<dbReference type="Proteomes" id="UP000010411">
    <property type="component" value="Unassembled WGS sequence"/>
</dbReference>
<evidence type="ECO:0000313" key="1">
    <source>
        <dbReference type="EMBL" id="EKX65014.1"/>
    </source>
</evidence>
<dbReference type="EMBL" id="AEJC01000325">
    <property type="protein sequence ID" value="EKX65014.1"/>
    <property type="molecule type" value="Genomic_DNA"/>
</dbReference>
<evidence type="ECO:0000313" key="2">
    <source>
        <dbReference type="Proteomes" id="UP000010411"/>
    </source>
</evidence>
<sequence length="10" mass="1044">MNSGVTAHID</sequence>